<name>A0A7X0D8Q8_9ACTN</name>
<sequence length="49" mass="5634">MKRWESTRAARLAVFSWIARYNTKRRHSANGQLSPLVYEQQAASLELAA</sequence>
<dbReference type="Proteomes" id="UP000546642">
    <property type="component" value="Unassembled WGS sequence"/>
</dbReference>
<dbReference type="AlphaFoldDB" id="A0A7X0D8Q8"/>
<proteinExistence type="predicted"/>
<organism evidence="2 3">
    <name type="scientific">Nocardiopsis mwathae</name>
    <dbReference type="NCBI Taxonomy" id="1472723"/>
    <lineage>
        <taxon>Bacteria</taxon>
        <taxon>Bacillati</taxon>
        <taxon>Actinomycetota</taxon>
        <taxon>Actinomycetes</taxon>
        <taxon>Streptosporangiales</taxon>
        <taxon>Nocardiopsidaceae</taxon>
        <taxon>Nocardiopsis</taxon>
    </lineage>
</organism>
<accession>A0A7X0D8Q8</accession>
<evidence type="ECO:0000313" key="3">
    <source>
        <dbReference type="Proteomes" id="UP000546642"/>
    </source>
</evidence>
<dbReference type="Pfam" id="PF13683">
    <property type="entry name" value="rve_3"/>
    <property type="match status" value="1"/>
</dbReference>
<comment type="caution">
    <text evidence="2">The sequence shown here is derived from an EMBL/GenBank/DDBJ whole genome shotgun (WGS) entry which is preliminary data.</text>
</comment>
<dbReference type="GO" id="GO:0015074">
    <property type="term" value="P:DNA integration"/>
    <property type="evidence" value="ECO:0007669"/>
    <property type="project" value="InterPro"/>
</dbReference>
<dbReference type="EMBL" id="JACHDS010000001">
    <property type="protein sequence ID" value="MBB6175011.1"/>
    <property type="molecule type" value="Genomic_DNA"/>
</dbReference>
<reference evidence="2 3" key="1">
    <citation type="submission" date="2020-08" db="EMBL/GenBank/DDBJ databases">
        <title>Sequencing the genomes of 1000 actinobacteria strains.</title>
        <authorList>
            <person name="Klenk H.-P."/>
        </authorList>
    </citation>
    <scope>NUCLEOTIDE SEQUENCE [LARGE SCALE GENOMIC DNA]</scope>
    <source>
        <strain evidence="2 3">DSM 46659</strain>
    </source>
</reference>
<dbReference type="InterPro" id="IPR001584">
    <property type="entry name" value="Integrase_cat-core"/>
</dbReference>
<feature type="domain" description="Integrase catalytic" evidence="1">
    <location>
        <begin position="3"/>
        <end position="35"/>
    </location>
</feature>
<evidence type="ECO:0000313" key="2">
    <source>
        <dbReference type="EMBL" id="MBB6175011.1"/>
    </source>
</evidence>
<keyword evidence="3" id="KW-1185">Reference proteome</keyword>
<protein>
    <submittedName>
        <fullName evidence="2">Transposase InsO family protein</fullName>
    </submittedName>
</protein>
<gene>
    <name evidence="2" type="ORF">HNR23_005071</name>
</gene>
<evidence type="ECO:0000259" key="1">
    <source>
        <dbReference type="Pfam" id="PF13683"/>
    </source>
</evidence>